<sequence length="99" mass="10735">MVETAFVSKSDVATVKLEFFTPTRQIAHCGHATIATFSLLRELGRVNAGALTKETIDGCRNVLVDDHVVLMKQSSPTYRPIASGSDLAQKVARSMSLEV</sequence>
<proteinExistence type="predicted"/>
<gene>
    <name evidence="1" type="ORF">DLM46_11605</name>
</gene>
<name>A0A370NBA5_9BURK</name>
<dbReference type="OrthoDB" id="9788221at2"/>
<evidence type="ECO:0000313" key="1">
    <source>
        <dbReference type="EMBL" id="RDK02872.1"/>
    </source>
</evidence>
<reference evidence="2" key="1">
    <citation type="submission" date="2018-05" db="EMBL/GenBank/DDBJ databases">
        <authorList>
            <person name="Feng T."/>
        </authorList>
    </citation>
    <scope>NUCLEOTIDE SEQUENCE [LARGE SCALE GENOMIC DNA]</scope>
    <source>
        <strain evidence="2">S27</strain>
    </source>
</reference>
<keyword evidence="2" id="KW-1185">Reference proteome</keyword>
<dbReference type="InterPro" id="IPR003719">
    <property type="entry name" value="Phenazine_PhzF-like"/>
</dbReference>
<dbReference type="AlphaFoldDB" id="A0A370NBA5"/>
<organism evidence="1 2">
    <name type="scientific">Paraburkholderia lacunae</name>
    <dbReference type="NCBI Taxonomy" id="2211104"/>
    <lineage>
        <taxon>Bacteria</taxon>
        <taxon>Pseudomonadati</taxon>
        <taxon>Pseudomonadota</taxon>
        <taxon>Betaproteobacteria</taxon>
        <taxon>Burkholderiales</taxon>
        <taxon>Burkholderiaceae</taxon>
        <taxon>Paraburkholderia</taxon>
    </lineage>
</organism>
<dbReference type="Gene3D" id="3.10.310.10">
    <property type="entry name" value="Diaminopimelate Epimerase, Chain A, domain 1"/>
    <property type="match status" value="1"/>
</dbReference>
<protein>
    <recommendedName>
        <fullName evidence="3">PhzF family phenazine biosynthesis protein</fullName>
    </recommendedName>
</protein>
<comment type="caution">
    <text evidence="1">The sequence shown here is derived from an EMBL/GenBank/DDBJ whole genome shotgun (WGS) entry which is preliminary data.</text>
</comment>
<dbReference type="SUPFAM" id="SSF54506">
    <property type="entry name" value="Diaminopimelate epimerase-like"/>
    <property type="match status" value="1"/>
</dbReference>
<accession>A0A370NBA5</accession>
<dbReference type="GO" id="GO:0003824">
    <property type="term" value="F:catalytic activity"/>
    <property type="evidence" value="ECO:0007669"/>
    <property type="project" value="InterPro"/>
</dbReference>
<dbReference type="Pfam" id="PF02567">
    <property type="entry name" value="PhzC-PhzF"/>
    <property type="match status" value="1"/>
</dbReference>
<evidence type="ECO:0000313" key="2">
    <source>
        <dbReference type="Proteomes" id="UP000254875"/>
    </source>
</evidence>
<dbReference type="Proteomes" id="UP000254875">
    <property type="component" value="Unassembled WGS sequence"/>
</dbReference>
<dbReference type="EMBL" id="QHKS01000006">
    <property type="protein sequence ID" value="RDK02872.1"/>
    <property type="molecule type" value="Genomic_DNA"/>
</dbReference>
<evidence type="ECO:0008006" key="3">
    <source>
        <dbReference type="Google" id="ProtNLM"/>
    </source>
</evidence>